<keyword evidence="1" id="KW-0479">Metal-binding</keyword>
<name>A0A8J5FEZ7_ZINOF</name>
<dbReference type="CDD" id="cd00167">
    <property type="entry name" value="SANT"/>
    <property type="match status" value="1"/>
</dbReference>
<keyword evidence="4" id="KW-0238">DNA-binding</keyword>
<feature type="compositionally biased region" description="Polar residues" evidence="7">
    <location>
        <begin position="147"/>
        <end position="167"/>
    </location>
</feature>
<keyword evidence="2" id="KW-0863">Zinc-finger</keyword>
<reference evidence="9 10" key="1">
    <citation type="submission" date="2020-08" db="EMBL/GenBank/DDBJ databases">
        <title>Plant Genome Project.</title>
        <authorList>
            <person name="Zhang R.-G."/>
        </authorList>
    </citation>
    <scope>NUCLEOTIDE SEQUENCE [LARGE SCALE GENOMIC DNA]</scope>
    <source>
        <tissue evidence="9">Rhizome</tissue>
    </source>
</reference>
<gene>
    <name evidence="9" type="ORF">ZIOFF_054447</name>
</gene>
<evidence type="ECO:0000256" key="2">
    <source>
        <dbReference type="ARBA" id="ARBA00022771"/>
    </source>
</evidence>
<feature type="compositionally biased region" description="Basic and acidic residues" evidence="7">
    <location>
        <begin position="84"/>
        <end position="95"/>
    </location>
</feature>
<feature type="domain" description="SANT" evidence="8">
    <location>
        <begin position="929"/>
        <end position="972"/>
    </location>
</feature>
<keyword evidence="3" id="KW-0862">Zinc</keyword>
<sequence>MPPEPLPWERKEYGFKDHRKHERGDSLGGGGSSFATRWREPYHGSRDFSRGSPRRSLSGHYRQGGSFHQVYPEDFIGHGPTPSRSDRIWSEDDGFRPSSARYFSGYRSSSSSSSSVGCNRENRGSFRRPPYWDVSDFPRQQHHQETHAPSQRPVSAPISSTSQTSPLKKNDKIDCIEDDLSTVHKFNHQDNSLGTIAWKKWNRPTSTKTGRSETENAGTEVALPLEKETPTRSPVASLASNESAPKKPRLGWGQGLAKYEKQKVVGSTEPSVRGISQCLSPSTPSSATCSSSPGTEDKLCSRVGNNDNDDLHVSSFPSFYEEILASLDNLEVNPISSLDSLLVDLFQSEDAFGGDPNLMRHSATNKLSKLKSHVSNAFEKIENKIDLLEKELKAITCDTKANAYQGSLKSEDDSASLLSRRSLDDLSNESKDLKDQQVKCIEESLFDDHEHRPSSRLDEHNTVVKETVLSTLEKELPVCGMEKMVSTLSSNEVETWKASILSEMENSQGGGKPMVPSEAESLSFMNNSVLISCGGMTQRKTESNLVNSIVDSNRNISKFSWEVFNTTFSNDLPGSDVWGFVNFTSCRKHELNVKEKLAVAKRQLKFRERVLTLKFRALHHLWREDLHLLSIKKLRTKSSKRTELSNRSFLNGSQKQRSSIRSQSALPGNITLVPTTEIMNFTSKFLLDSQIKICRNNLKMPAMLLNEKYQRYSKFVTHNGLIEDPVTSEQERGMINPWSHVEKEVFKEMLARYGKDFTKISSFLDHKTTADCIEFYYKSHKSESFKDVKKSLDLRKQQQSLPANTYLVASGKNWNNKTSVASLDLNWNNKTSVASLDLLGAASVMALHNQDTARIEKYAGGSKNLDEANEHTSAQERVAADVLAGICGLVSPESASPYGTSSIDPAKNMKDEESLDEEDTCSDEGCGELDSADWTDEEKAMFIQALSMYSKDFTSISSYMKTRSREQCKIFFSKARKCLSLDTIHQGCANGITPVSLTNGGRSDTDDACIAEMNSAICSTQSCSKIDEDVSQPLVGTNYEGIDHSASTDFHVKNDFEVNDYSASTDFQVKTERSNEQADNVSVRPSLADYRDEVVRQVSIVHDVKQAGSRDDLQSDVPLKENIITSSAIEAVKLHEAADSADSEAKIEGVNNVVSLAERIVSIRKSEQVEECLEGESNRQTASLVTDAGIAGCFPSGNMEKEVDIKPSLDREIELSNKKLINANFTTNGDDPLWSMKDSVQSVPSIVSAPKANGYHHLTSDSNSQGQVQVDAHPSATEKPRSTLKQENGHSLLVNSFMSDPANICFGGAPSFLYETTLNFEEHGNNRHQNSIKRDLSQQYMLRNLPLSQVNQSMHILRGYPLQSLKQEANAETNIHASKKPSQLQVETMKTGAFQLNHLFSSDKHWDKSNVSTPHSVSAPLHSARSENQSDAEFRTCSKNAGAKVEEHKPGDVKLFGKILSVTSSSQKSDSSFLESDKKPSLPKMDSTLKMNPHDNVKSASQLVSNASACRVNLETTYGFWDGKRIQTGFSSLPDTAAMFLKYQGSPTIISHYPAKDGIPGCNGIVPEHQQSHVQQMSSNVMQIENIPELQKRTRTETIPGFQQQVRVMPLGTNMLGGGMLVGSGVVSDPVSALKMHFAARANLYGSDPEL</sequence>
<feature type="region of interest" description="Disordered" evidence="7">
    <location>
        <begin position="1407"/>
        <end position="1433"/>
    </location>
</feature>
<dbReference type="EMBL" id="JACMSC010000015">
    <property type="protein sequence ID" value="KAG6485880.1"/>
    <property type="molecule type" value="Genomic_DNA"/>
</dbReference>
<dbReference type="PANTHER" id="PTHR47340:SF1">
    <property type="entry name" value="DUPLICATED HOMEODOMAIN-LIKE SUPERFAMILY PROTEIN"/>
    <property type="match status" value="1"/>
</dbReference>
<keyword evidence="10" id="KW-1185">Reference proteome</keyword>
<evidence type="ECO:0000259" key="8">
    <source>
        <dbReference type="PROSITE" id="PS51293"/>
    </source>
</evidence>
<feature type="region of interest" description="Disordered" evidence="7">
    <location>
        <begin position="272"/>
        <end position="296"/>
    </location>
</feature>
<protein>
    <recommendedName>
        <fullName evidence="8">SANT domain-containing protein</fullName>
    </recommendedName>
</protein>
<evidence type="ECO:0000256" key="3">
    <source>
        <dbReference type="ARBA" id="ARBA00022833"/>
    </source>
</evidence>
<feature type="region of interest" description="Disordered" evidence="7">
    <location>
        <begin position="1"/>
        <end position="170"/>
    </location>
</feature>
<dbReference type="FunFam" id="1.10.10.60:FF:000012">
    <property type="entry name" value="Metastasis-associated 1 family, member 3"/>
    <property type="match status" value="1"/>
</dbReference>
<accession>A0A8J5FEZ7</accession>
<dbReference type="GO" id="GO:0005634">
    <property type="term" value="C:nucleus"/>
    <property type="evidence" value="ECO:0007669"/>
    <property type="project" value="UniProtKB-ARBA"/>
</dbReference>
<evidence type="ECO:0000256" key="4">
    <source>
        <dbReference type="ARBA" id="ARBA00023125"/>
    </source>
</evidence>
<dbReference type="InterPro" id="IPR001005">
    <property type="entry name" value="SANT/Myb"/>
</dbReference>
<feature type="compositionally biased region" description="Basic and acidic residues" evidence="7">
    <location>
        <begin position="7"/>
        <end position="16"/>
    </location>
</feature>
<evidence type="ECO:0000256" key="1">
    <source>
        <dbReference type="ARBA" id="ARBA00022723"/>
    </source>
</evidence>
<feature type="region of interest" description="Disordered" evidence="7">
    <location>
        <begin position="227"/>
        <end position="252"/>
    </location>
</feature>
<keyword evidence="6" id="KW-0175">Coiled coil</keyword>
<feature type="coiled-coil region" evidence="6">
    <location>
        <begin position="371"/>
        <end position="398"/>
    </location>
</feature>
<evidence type="ECO:0000313" key="9">
    <source>
        <dbReference type="EMBL" id="KAG6485880.1"/>
    </source>
</evidence>
<dbReference type="Proteomes" id="UP000734854">
    <property type="component" value="Unassembled WGS sequence"/>
</dbReference>
<comment type="caution">
    <text evidence="9">The sequence shown here is derived from an EMBL/GenBank/DDBJ whole genome shotgun (WGS) entry which is preliminary data.</text>
</comment>
<feature type="compositionally biased region" description="Basic and acidic residues" evidence="7">
    <location>
        <begin position="37"/>
        <end position="49"/>
    </location>
</feature>
<feature type="compositionally biased region" description="Low complexity" evidence="7">
    <location>
        <begin position="280"/>
        <end position="294"/>
    </location>
</feature>
<feature type="compositionally biased region" description="Polar residues" evidence="7">
    <location>
        <begin position="231"/>
        <end position="243"/>
    </location>
</feature>
<dbReference type="PANTHER" id="PTHR47340">
    <property type="entry name" value="DUPLICATED HOMEODOMAIN-LIKE SUPERFAMILY PROTEIN"/>
    <property type="match status" value="1"/>
</dbReference>
<dbReference type="GO" id="GO:0008270">
    <property type="term" value="F:zinc ion binding"/>
    <property type="evidence" value="ECO:0007669"/>
    <property type="project" value="UniProtKB-KW"/>
</dbReference>
<evidence type="ECO:0000256" key="7">
    <source>
        <dbReference type="SAM" id="MobiDB-lite"/>
    </source>
</evidence>
<feature type="region of interest" description="Disordered" evidence="7">
    <location>
        <begin position="1253"/>
        <end position="1284"/>
    </location>
</feature>
<dbReference type="GO" id="GO:0003677">
    <property type="term" value="F:DNA binding"/>
    <property type="evidence" value="ECO:0007669"/>
    <property type="project" value="UniProtKB-KW"/>
</dbReference>
<feature type="domain" description="SANT" evidence="8">
    <location>
        <begin position="733"/>
        <end position="784"/>
    </location>
</feature>
<proteinExistence type="predicted"/>
<organism evidence="9 10">
    <name type="scientific">Zingiber officinale</name>
    <name type="common">Ginger</name>
    <name type="synonym">Amomum zingiber</name>
    <dbReference type="NCBI Taxonomy" id="94328"/>
    <lineage>
        <taxon>Eukaryota</taxon>
        <taxon>Viridiplantae</taxon>
        <taxon>Streptophyta</taxon>
        <taxon>Embryophyta</taxon>
        <taxon>Tracheophyta</taxon>
        <taxon>Spermatophyta</taxon>
        <taxon>Magnoliopsida</taxon>
        <taxon>Liliopsida</taxon>
        <taxon>Zingiberales</taxon>
        <taxon>Zingiberaceae</taxon>
        <taxon>Zingiber</taxon>
    </lineage>
</organism>
<evidence type="ECO:0000313" key="10">
    <source>
        <dbReference type="Proteomes" id="UP000734854"/>
    </source>
</evidence>
<keyword evidence="5" id="KW-0539">Nucleus</keyword>
<feature type="compositionally biased region" description="Low complexity" evidence="7">
    <location>
        <begin position="98"/>
        <end position="115"/>
    </location>
</feature>
<dbReference type="Pfam" id="PF00249">
    <property type="entry name" value="Myb_DNA-binding"/>
    <property type="match status" value="2"/>
</dbReference>
<dbReference type="SMART" id="SM00717">
    <property type="entry name" value="SANT"/>
    <property type="match status" value="2"/>
</dbReference>
<dbReference type="InterPro" id="IPR017884">
    <property type="entry name" value="SANT_dom"/>
</dbReference>
<dbReference type="PROSITE" id="PS51293">
    <property type="entry name" value="SANT"/>
    <property type="match status" value="2"/>
</dbReference>
<evidence type="ECO:0000256" key="6">
    <source>
        <dbReference type="SAM" id="Coils"/>
    </source>
</evidence>
<evidence type="ECO:0000256" key="5">
    <source>
        <dbReference type="ARBA" id="ARBA00023242"/>
    </source>
</evidence>